<name>A0ABV4GFT8_9BRAD</name>
<organism evidence="2 3">
    <name type="scientific">Bradyrhizobium yuanmingense</name>
    <dbReference type="NCBI Taxonomy" id="108015"/>
    <lineage>
        <taxon>Bacteria</taxon>
        <taxon>Pseudomonadati</taxon>
        <taxon>Pseudomonadota</taxon>
        <taxon>Alphaproteobacteria</taxon>
        <taxon>Hyphomicrobiales</taxon>
        <taxon>Nitrobacteraceae</taxon>
        <taxon>Bradyrhizobium</taxon>
    </lineage>
</organism>
<dbReference type="Proteomes" id="UP001565474">
    <property type="component" value="Unassembled WGS sequence"/>
</dbReference>
<keyword evidence="3" id="KW-1185">Reference proteome</keyword>
<evidence type="ECO:0000313" key="2">
    <source>
        <dbReference type="EMBL" id="MEY9469895.1"/>
    </source>
</evidence>
<dbReference type="RefSeq" id="WP_036035892.1">
    <property type="nucleotide sequence ID" value="NZ_JBGBYD010000002.1"/>
</dbReference>
<feature type="region of interest" description="Disordered" evidence="1">
    <location>
        <begin position="84"/>
        <end position="140"/>
    </location>
</feature>
<feature type="compositionally biased region" description="Basic and acidic residues" evidence="1">
    <location>
        <begin position="128"/>
        <end position="140"/>
    </location>
</feature>
<protein>
    <recommendedName>
        <fullName evidence="4">Restriction system protein Mrr-like N-terminal domain-containing protein</fullName>
    </recommendedName>
</protein>
<evidence type="ECO:0000313" key="3">
    <source>
        <dbReference type="Proteomes" id="UP001565474"/>
    </source>
</evidence>
<evidence type="ECO:0000256" key="1">
    <source>
        <dbReference type="SAM" id="MobiDB-lite"/>
    </source>
</evidence>
<gene>
    <name evidence="2" type="ORF">ABH992_002294</name>
</gene>
<sequence length="140" mass="15917">MNFQVTVLKILVSYPDGFAVMEDLKRDMAILATSGRDWADRTRRLASRVPDLDIFSQGLVERISGGWRLTSKGRDILEFMEARPAPREPSLASPVNETSQPVLEIAPLPPLPQPADRAKPRRERRERRREARERARANAS</sequence>
<proteinExistence type="predicted"/>
<dbReference type="EMBL" id="JBGBZN010000002">
    <property type="protein sequence ID" value="MEY9469895.1"/>
    <property type="molecule type" value="Genomic_DNA"/>
</dbReference>
<accession>A0ABV4GFT8</accession>
<comment type="caution">
    <text evidence="2">The sequence shown here is derived from an EMBL/GenBank/DDBJ whole genome shotgun (WGS) entry which is preliminary data.</text>
</comment>
<reference evidence="2 3" key="1">
    <citation type="submission" date="2024-07" db="EMBL/GenBank/DDBJ databases">
        <title>Genomic Encyclopedia of Type Strains, Phase V (KMG-V): Genome sequencing to study the core and pangenomes of soil and plant-associated prokaryotes.</title>
        <authorList>
            <person name="Whitman W."/>
        </authorList>
    </citation>
    <scope>NUCLEOTIDE SEQUENCE [LARGE SCALE GENOMIC DNA]</scope>
    <source>
        <strain evidence="2 3">USDA 222</strain>
    </source>
</reference>
<evidence type="ECO:0008006" key="4">
    <source>
        <dbReference type="Google" id="ProtNLM"/>
    </source>
</evidence>